<keyword evidence="1" id="KW-0812">Transmembrane</keyword>
<feature type="transmembrane region" description="Helical" evidence="1">
    <location>
        <begin position="161"/>
        <end position="180"/>
    </location>
</feature>
<sequence length="185" mass="21609">MNNSTSNEVNTEKMTCTMIIPASTYPKQLSFRIRPRGFAVHGGTSMLITNRHGVWSVARRRYVKKTRCSIGEVARWPEYDRVARREITFWWSRVVDILWDAAPERYREKVVEHFRREAWRQRRLFPPEELLLLWLVAALAGTIAGQVAPPPRVVVLLLSRLPSWLILSFGPIFFLFLQGLDMWLA</sequence>
<gene>
    <name evidence="2" type="ORF">E2562_023694</name>
</gene>
<proteinExistence type="predicted"/>
<dbReference type="EMBL" id="SPHZ02000012">
    <property type="protein sequence ID" value="KAF0889406.1"/>
    <property type="molecule type" value="Genomic_DNA"/>
</dbReference>
<evidence type="ECO:0000313" key="2">
    <source>
        <dbReference type="EMBL" id="KAF0889406.1"/>
    </source>
</evidence>
<reference evidence="2 3" key="1">
    <citation type="submission" date="2019-11" db="EMBL/GenBank/DDBJ databases">
        <title>Whole genome sequence of Oryza granulata.</title>
        <authorList>
            <person name="Li W."/>
        </authorList>
    </citation>
    <scope>NUCLEOTIDE SEQUENCE [LARGE SCALE GENOMIC DNA]</scope>
    <source>
        <strain evidence="3">cv. Menghai</strain>
        <tissue evidence="2">Leaf</tissue>
    </source>
</reference>
<comment type="caution">
    <text evidence="2">The sequence shown here is derived from an EMBL/GenBank/DDBJ whole genome shotgun (WGS) entry which is preliminary data.</text>
</comment>
<dbReference type="OrthoDB" id="10607648at2759"/>
<feature type="transmembrane region" description="Helical" evidence="1">
    <location>
        <begin position="130"/>
        <end position="149"/>
    </location>
</feature>
<dbReference type="Proteomes" id="UP000479710">
    <property type="component" value="Unassembled WGS sequence"/>
</dbReference>
<keyword evidence="1" id="KW-1133">Transmembrane helix</keyword>
<protein>
    <submittedName>
        <fullName evidence="2">Uncharacterized protein</fullName>
    </submittedName>
</protein>
<evidence type="ECO:0000313" key="3">
    <source>
        <dbReference type="Proteomes" id="UP000479710"/>
    </source>
</evidence>
<name>A0A6G1BNG0_9ORYZ</name>
<keyword evidence="1" id="KW-0472">Membrane</keyword>
<organism evidence="2 3">
    <name type="scientific">Oryza meyeriana var. granulata</name>
    <dbReference type="NCBI Taxonomy" id="110450"/>
    <lineage>
        <taxon>Eukaryota</taxon>
        <taxon>Viridiplantae</taxon>
        <taxon>Streptophyta</taxon>
        <taxon>Embryophyta</taxon>
        <taxon>Tracheophyta</taxon>
        <taxon>Spermatophyta</taxon>
        <taxon>Magnoliopsida</taxon>
        <taxon>Liliopsida</taxon>
        <taxon>Poales</taxon>
        <taxon>Poaceae</taxon>
        <taxon>BOP clade</taxon>
        <taxon>Oryzoideae</taxon>
        <taxon>Oryzeae</taxon>
        <taxon>Oryzinae</taxon>
        <taxon>Oryza</taxon>
        <taxon>Oryza meyeriana</taxon>
    </lineage>
</organism>
<accession>A0A6G1BNG0</accession>
<keyword evidence="3" id="KW-1185">Reference proteome</keyword>
<dbReference type="AlphaFoldDB" id="A0A6G1BNG0"/>
<evidence type="ECO:0000256" key="1">
    <source>
        <dbReference type="SAM" id="Phobius"/>
    </source>
</evidence>